<evidence type="ECO:0000259" key="2">
    <source>
        <dbReference type="PROSITE" id="PS50405"/>
    </source>
</evidence>
<dbReference type="PANTHER" id="PTHR11571:SF263">
    <property type="entry name" value="GLUTATHIONE S-TRANSFERASE"/>
    <property type="match status" value="1"/>
</dbReference>
<dbReference type="PROSITE" id="PS50404">
    <property type="entry name" value="GST_NTER"/>
    <property type="match status" value="1"/>
</dbReference>
<gene>
    <name evidence="3" type="ORF">DB32_000115</name>
</gene>
<dbReference type="InterPro" id="IPR036249">
    <property type="entry name" value="Thioredoxin-like_sf"/>
</dbReference>
<dbReference type="STRING" id="927083.DB32_000115"/>
<name>A0A0F6VYP0_9BACT</name>
<dbReference type="InterPro" id="IPR036282">
    <property type="entry name" value="Glutathione-S-Trfase_C_sf"/>
</dbReference>
<dbReference type="SUPFAM" id="SSF47616">
    <property type="entry name" value="GST C-terminal domain-like"/>
    <property type="match status" value="1"/>
</dbReference>
<dbReference type="Gene3D" id="1.20.1050.10">
    <property type="match status" value="1"/>
</dbReference>
<dbReference type="GO" id="GO:0004364">
    <property type="term" value="F:glutathione transferase activity"/>
    <property type="evidence" value="ECO:0007669"/>
    <property type="project" value="TreeGrafter"/>
</dbReference>
<dbReference type="Proteomes" id="UP000034883">
    <property type="component" value="Chromosome"/>
</dbReference>
<dbReference type="CDD" id="cd03192">
    <property type="entry name" value="GST_C_Sigma_like"/>
    <property type="match status" value="1"/>
</dbReference>
<proteinExistence type="predicted"/>
<sequence>MTYRLYYWPEIPGRGEFVRLALEDAGAEYVDVARTPAKKGGGVPAILRVLDGELGALPPFAPPVLFDPDGELVIAQTAAILDHLASRHRALAGGGDHARRVGALQLQLTIADLVSEAHDTHHPISVALTYEEQKAESARRAASFVRERAPKFLAYFEDVLARGGGEHLVGARFGYVELSIAHVLDGLAYAFPRGFASWRASIPGLLALRDRTWARPRIAAYLASPRRLAFSEAGIFRHYPELDR</sequence>
<dbReference type="InterPro" id="IPR004045">
    <property type="entry name" value="Glutathione_S-Trfase_N"/>
</dbReference>
<dbReference type="EMBL" id="CP011125">
    <property type="protein sequence ID" value="AKF02967.1"/>
    <property type="molecule type" value="Genomic_DNA"/>
</dbReference>
<evidence type="ECO:0000313" key="4">
    <source>
        <dbReference type="Proteomes" id="UP000034883"/>
    </source>
</evidence>
<keyword evidence="4" id="KW-1185">Reference proteome</keyword>
<dbReference type="KEGG" id="samy:DB32_000115"/>
<dbReference type="InterPro" id="IPR004046">
    <property type="entry name" value="GST_C"/>
</dbReference>
<reference evidence="3 4" key="1">
    <citation type="submission" date="2015-03" db="EMBL/GenBank/DDBJ databases">
        <title>Genome assembly of Sandaracinus amylolyticus DSM 53668.</title>
        <authorList>
            <person name="Sharma G."/>
            <person name="Subramanian S."/>
        </authorList>
    </citation>
    <scope>NUCLEOTIDE SEQUENCE [LARGE SCALE GENOMIC DNA]</scope>
    <source>
        <strain evidence="3 4">DSM 53668</strain>
    </source>
</reference>
<evidence type="ECO:0000259" key="1">
    <source>
        <dbReference type="PROSITE" id="PS50404"/>
    </source>
</evidence>
<feature type="domain" description="GST N-terminal" evidence="1">
    <location>
        <begin position="1"/>
        <end position="92"/>
    </location>
</feature>
<dbReference type="InterPro" id="IPR050213">
    <property type="entry name" value="GST_superfamily"/>
</dbReference>
<evidence type="ECO:0000313" key="3">
    <source>
        <dbReference type="EMBL" id="AKF02967.1"/>
    </source>
</evidence>
<dbReference type="RefSeq" id="WP_053230451.1">
    <property type="nucleotide sequence ID" value="NZ_CP011125.1"/>
</dbReference>
<dbReference type="Gene3D" id="3.40.30.10">
    <property type="entry name" value="Glutaredoxin"/>
    <property type="match status" value="1"/>
</dbReference>
<dbReference type="PANTHER" id="PTHR11571">
    <property type="entry name" value="GLUTATHIONE S-TRANSFERASE"/>
    <property type="match status" value="1"/>
</dbReference>
<organism evidence="3 4">
    <name type="scientific">Sandaracinus amylolyticus</name>
    <dbReference type="NCBI Taxonomy" id="927083"/>
    <lineage>
        <taxon>Bacteria</taxon>
        <taxon>Pseudomonadati</taxon>
        <taxon>Myxococcota</taxon>
        <taxon>Polyangia</taxon>
        <taxon>Polyangiales</taxon>
        <taxon>Sandaracinaceae</taxon>
        <taxon>Sandaracinus</taxon>
    </lineage>
</organism>
<feature type="domain" description="GST C-terminal" evidence="2">
    <location>
        <begin position="96"/>
        <end position="242"/>
    </location>
</feature>
<dbReference type="SUPFAM" id="SSF52833">
    <property type="entry name" value="Thioredoxin-like"/>
    <property type="match status" value="1"/>
</dbReference>
<accession>A0A0F6VYP0</accession>
<dbReference type="AlphaFoldDB" id="A0A0F6VYP0"/>
<dbReference type="CDD" id="cd03039">
    <property type="entry name" value="GST_N_Sigma_like"/>
    <property type="match status" value="1"/>
</dbReference>
<dbReference type="OrthoDB" id="7203409at2"/>
<dbReference type="Pfam" id="PF14497">
    <property type="entry name" value="GST_C_3"/>
    <property type="match status" value="1"/>
</dbReference>
<keyword evidence="3" id="KW-0808">Transferase</keyword>
<dbReference type="GO" id="GO:0006749">
    <property type="term" value="P:glutathione metabolic process"/>
    <property type="evidence" value="ECO:0007669"/>
    <property type="project" value="TreeGrafter"/>
</dbReference>
<dbReference type="InterPro" id="IPR010987">
    <property type="entry name" value="Glutathione-S-Trfase_C-like"/>
</dbReference>
<dbReference type="PROSITE" id="PS50405">
    <property type="entry name" value="GST_CTER"/>
    <property type="match status" value="1"/>
</dbReference>
<protein>
    <submittedName>
        <fullName evidence="3">Glutathione S-transferase</fullName>
    </submittedName>
</protein>